<name>A0A0K0X9U1_MYCGD</name>
<protein>
    <submittedName>
        <fullName evidence="3">Membrane protein</fullName>
    </submittedName>
</protein>
<feature type="region of interest" description="Disordered" evidence="1">
    <location>
        <begin position="63"/>
        <end position="83"/>
    </location>
</feature>
<keyword evidence="2" id="KW-1133">Transmembrane helix</keyword>
<evidence type="ECO:0000256" key="1">
    <source>
        <dbReference type="SAM" id="MobiDB-lite"/>
    </source>
</evidence>
<evidence type="ECO:0000256" key="2">
    <source>
        <dbReference type="SAM" id="Phobius"/>
    </source>
</evidence>
<evidence type="ECO:0000313" key="3">
    <source>
        <dbReference type="EMBL" id="AKS34170.1"/>
    </source>
</evidence>
<reference evidence="3 4" key="1">
    <citation type="submission" date="2015-07" db="EMBL/GenBank/DDBJ databases">
        <title>Complete genome sequence of Mycobacterium goodii X7B, a facultative thermophilic biodesulfurizing bacterium.</title>
        <authorList>
            <person name="Yu B."/>
            <person name="Li F."/>
            <person name="Xu P."/>
        </authorList>
    </citation>
    <scope>NUCLEOTIDE SEQUENCE [LARGE SCALE GENOMIC DNA]</scope>
    <source>
        <strain evidence="3 4">X7B</strain>
    </source>
</reference>
<dbReference type="PATRIC" id="fig|134601.6.peg.4598"/>
<evidence type="ECO:0000313" key="4">
    <source>
        <dbReference type="Proteomes" id="UP000062255"/>
    </source>
</evidence>
<dbReference type="STRING" id="134601.AFA91_22285"/>
<dbReference type="KEGG" id="mgo:AFA91_22285"/>
<organism evidence="3 4">
    <name type="scientific">Mycolicibacterium goodii</name>
    <name type="common">Mycobacterium goodii</name>
    <dbReference type="NCBI Taxonomy" id="134601"/>
    <lineage>
        <taxon>Bacteria</taxon>
        <taxon>Bacillati</taxon>
        <taxon>Actinomycetota</taxon>
        <taxon>Actinomycetes</taxon>
        <taxon>Mycobacteriales</taxon>
        <taxon>Mycobacteriaceae</taxon>
        <taxon>Mycolicibacterium</taxon>
    </lineage>
</organism>
<dbReference type="RefSeq" id="WP_049746618.1">
    <property type="nucleotide sequence ID" value="NZ_CP012150.1"/>
</dbReference>
<feature type="transmembrane region" description="Helical" evidence="2">
    <location>
        <begin position="39"/>
        <end position="59"/>
    </location>
</feature>
<feature type="transmembrane region" description="Helical" evidence="2">
    <location>
        <begin position="12"/>
        <end position="33"/>
    </location>
</feature>
<proteinExistence type="predicted"/>
<dbReference type="OrthoDB" id="4629615at2"/>
<dbReference type="AlphaFoldDB" id="A0A0K0X9U1"/>
<feature type="compositionally biased region" description="Basic and acidic residues" evidence="1">
    <location>
        <begin position="72"/>
        <end position="83"/>
    </location>
</feature>
<keyword evidence="2" id="KW-0812">Transmembrane</keyword>
<accession>A0A0K0X9U1</accession>
<keyword evidence="2" id="KW-0472">Membrane</keyword>
<gene>
    <name evidence="3" type="ORF">AFA91_22285</name>
</gene>
<dbReference type="EMBL" id="CP012150">
    <property type="protein sequence ID" value="AKS34170.1"/>
    <property type="molecule type" value="Genomic_DNA"/>
</dbReference>
<dbReference type="Proteomes" id="UP000062255">
    <property type="component" value="Chromosome"/>
</dbReference>
<sequence length="83" mass="9242">MSLFWRYVQIQLMVFVAGIVGPIFLIIYFAAQPDPTIKWMYYTGLLLTAGEILVALNVTEAVSRHHPSRAATKGDPDGHPLGR</sequence>